<dbReference type="PANTHER" id="PTHR40606">
    <property type="match status" value="1"/>
</dbReference>
<dbReference type="EMBL" id="JAMZNK010000016">
    <property type="protein sequence ID" value="MDA6070276.1"/>
    <property type="molecule type" value="Genomic_DNA"/>
</dbReference>
<dbReference type="InterPro" id="IPR036913">
    <property type="entry name" value="YegP-like_sf"/>
</dbReference>
<dbReference type="Pfam" id="PF07411">
    <property type="entry name" value="DUF1508"/>
    <property type="match status" value="2"/>
</dbReference>
<dbReference type="PANTHER" id="PTHR40606:SF1">
    <property type="entry name" value="UPF0339 PROTEIN YEGP"/>
    <property type="match status" value="1"/>
</dbReference>
<dbReference type="InterPro" id="IPR010879">
    <property type="entry name" value="DUF1508"/>
</dbReference>
<dbReference type="Gene3D" id="2.30.29.80">
    <property type="match status" value="1"/>
</dbReference>
<dbReference type="RefSeq" id="WP_271336089.1">
    <property type="nucleotide sequence ID" value="NZ_JAMZNK010000016.1"/>
</dbReference>
<gene>
    <name evidence="2" type="ORF">NJT12_11665</name>
</gene>
<dbReference type="SUPFAM" id="SSF160113">
    <property type="entry name" value="YegP-like"/>
    <property type="match status" value="2"/>
</dbReference>
<feature type="domain" description="DUF1508" evidence="1">
    <location>
        <begin position="63"/>
        <end position="107"/>
    </location>
</feature>
<proteinExistence type="predicted"/>
<comment type="caution">
    <text evidence="2">The sequence shown here is derived from an EMBL/GenBank/DDBJ whole genome shotgun (WGS) entry which is preliminary data.</text>
</comment>
<feature type="domain" description="DUF1508" evidence="1">
    <location>
        <begin position="10"/>
        <end position="53"/>
    </location>
</feature>
<reference evidence="2 3" key="1">
    <citation type="journal article" date="2023" name="Chemosphere">
        <title>Whole genome analysis of Flavobacterium aziz-sancarii sp. nov., isolated from Ardley Island (Antarctica), revealed a rich resistome and bioremediation potential.</title>
        <authorList>
            <person name="Otur C."/>
            <person name="Okay S."/>
            <person name="Kurt-Kizildogan A."/>
        </authorList>
    </citation>
    <scope>NUCLEOTIDE SEQUENCE [LARGE SCALE GENOMIC DNA]</scope>
    <source>
        <strain evidence="2 3">AC</strain>
    </source>
</reference>
<evidence type="ECO:0000313" key="3">
    <source>
        <dbReference type="Proteomes" id="UP001212170"/>
    </source>
</evidence>
<evidence type="ECO:0000313" key="2">
    <source>
        <dbReference type="EMBL" id="MDA6070276.1"/>
    </source>
</evidence>
<sequence>MEKFVITINANGEYQFDFINNNNEVILSSGEYTRKFMCIKGIESVKNNSQDNTKFNRKTSQTNKRYFNIKAFNGKIIAISKMFDDKILCDLEMESFRTKAPNTLIEDRSNSRKEPKIYRRAAAEMTI</sequence>
<evidence type="ECO:0000259" key="1">
    <source>
        <dbReference type="Pfam" id="PF07411"/>
    </source>
</evidence>
<dbReference type="Proteomes" id="UP001212170">
    <property type="component" value="Unassembled WGS sequence"/>
</dbReference>
<name>A0ABT4WCK6_9FLAO</name>
<keyword evidence="3" id="KW-1185">Reference proteome</keyword>
<protein>
    <submittedName>
        <fullName evidence="2">YegP family protein</fullName>
    </submittedName>
</protein>
<accession>A0ABT4WCK6</accession>
<organism evidence="2 3">
    <name type="scientific">Flavobacterium azizsancarii</name>
    <dbReference type="NCBI Taxonomy" id="2961580"/>
    <lineage>
        <taxon>Bacteria</taxon>
        <taxon>Pseudomonadati</taxon>
        <taxon>Bacteroidota</taxon>
        <taxon>Flavobacteriia</taxon>
        <taxon>Flavobacteriales</taxon>
        <taxon>Flavobacteriaceae</taxon>
        <taxon>Flavobacterium</taxon>
    </lineage>
</organism>
<dbReference type="InterPro" id="IPR051141">
    <property type="entry name" value="UPF0339_domain"/>
</dbReference>